<protein>
    <submittedName>
        <fullName evidence="1">Endopeptidase tail</fullName>
    </submittedName>
</protein>
<evidence type="ECO:0000313" key="1">
    <source>
        <dbReference type="EMBL" id="DAF89676.1"/>
    </source>
</evidence>
<organism evidence="1">
    <name type="scientific">Siphoviridae sp. ctCS019</name>
    <dbReference type="NCBI Taxonomy" id="2825378"/>
    <lineage>
        <taxon>Viruses</taxon>
        <taxon>Duplodnaviria</taxon>
        <taxon>Heunggongvirae</taxon>
        <taxon>Uroviricota</taxon>
        <taxon>Caudoviricetes</taxon>
    </lineage>
</organism>
<sequence length="1929" mass="214479">MGITQIIKRNGETIQLNTNEPFCFVKEATLTSSLMGDDYISLKIVSSEWLSFAKGDKIVVGGNEYSIRATTTREIVSEGYYNYEPVFYGVMYDLMKTIYRNCDKYGKSDKSTFDLTYTIKEFVQVLIYNLERDYPGVWKFDEDNCPETEAMTIQFSGVNCLQALQTLCNSEQFNLEFQITQDNGIRTIHIGKFGKRINPPSGADFFEWGKGNGLYNLKEQKIDDKAIITRLWVEGGTTNIRSDYRGYAERLQLPMQRMNQYDHTLADGTVVKANTEMIGISDESKRYIENAELRDKIGSEEDVKTYDNIYPKRTGKVTAVVADDICAFVDDTMDFDLNKKDDKGTVYLVNGVSAKITFTSGRLAGQQFELNAKGGYDDKTKTFKIIPFTDNRGLTIPSEETKNSFFIEVGNTYKITDIYLPEQYEKRAEEDLWYAGSDDFKDASQVKAQYALTFDRLYFLQSLSSDTDTSVFEVGDYVPVKDIRFGIAKTMRIQKLTRNLLLEHDYQITLADSTAISIQTQTVLTVIDHENVINNNRLRDLNKAKRGWRTTEDLRNMVYDTDGYFDTENIKPNSIDTNMLTVGAKSQQFVLSGCVLKANFGGNPKMFVATAGILSHLTIDNDKIRSWQMNEDSFELQSTGGYYLFAKCSKSGENGVWYLTQEQLKFEPTSDPNNYYFQVGIISKLYADDNFRDFQTTYGFTRINGNTITTGRIITSDGECYLDLDGNKFRIGDSTSSIDWNVSAKSRLTLKNVSVASGSGDVVPLGVYRGVWNKDYIYYYGDEVSYTDNSGATCTYRYNHATPSKGIVPTNTVYWGVVAQGANGKNGVNSDWASFVFKQSDTKPSKPTGTAPIPNGWSDAPTATGKWWMSKAIVNGVTGLAGAWSEPVQTTAEDGVDGAYTDFKYAKNTSSVSSPLISVSERNPKGWSDEPPTISQGEYLWMSQAEINADGTMKTNWSLPVRISGEKGNSGVNGSTFYFIYTAAFNTPDTPTFKDPTSLIKQSVWSLKPPTPTNGMFVYMSQAMLNASTNTFGTWSTPIRITGLNGENGADGTDIEFIYLRNTGDTPSKPASENKDDYVPSGWTDSPSGITATYQYEWVCVRTKPSGSGTWSAYSTPVIWAKWGDKGTDGDGMEYIFQRTEVETAPSTPLIFSPNAGFVPSGWTDEPSGVSADYPFEWVSMRKKTNGVWGGFSEPTLWNNYVVWNPNLLEQTEFASKGKMDRWSVQSMYGSGGATDASITHIIANALDGHNCYYDLNSKREDETVYKEVLGQALLSSTSKKLKPSTWYTLSYWSKCGTKRMAVNETSSNYGFAKRDMYLHKGQKYTLSVNGRINAQAKNDGKKLVCFVFNDSWSWSKSVEISTTYNSTAVLTFTDVPADGIYHFMAYMYDNTEPRTGKVTLNWVSMEAVNGTIFSTYIYPSAIDNAKVFVDGVAKLNGAIGSDCQVQHTANASWVKHTITFKTKANFADEENLLFRLSPIVMSGNGYYVYICMPKLEVGKIATAYDANSDDMRPDYQEYRFAKNGSRNSAPALVKTDAEPSGWTTTQPTVGTLEYLWMIVAKKSATGALLTNWSEPVRISPYDGKDGENGKSPAMVYRGVYDSSKTYYGNQYRVDAVKYNGTYYIARIDAGEFYNVAPTNTSKWNNFGAQFESIATNLLLAEGANIGDWFISKGKIVSTLEQGNKITLDAKGGEILLETSNNGGDNVMSEYQGVYGANIKASLNNGTVEVRSKKNSSSVSYISPTGVFSNMAGTDGMPLSSGYTHRGAVVGLGFANVKKREWAVNAVETIVAGVYGRADNSGTAPAYGGFFYDLYAGGLTLGRICITENGKSGHSSYLSSDDSLVIGYSRYAETVYLPSDPKEGQVIFVKQWWSGSLLFKPLTGHHIYDDSSENTDYAFSEGQGGMFVFTIGYVNSVKKESWIVSRWKF</sequence>
<dbReference type="EMBL" id="BK016015">
    <property type="protein sequence ID" value="DAF89676.1"/>
    <property type="molecule type" value="Genomic_DNA"/>
</dbReference>
<accession>A0A8S5U5F2</accession>
<proteinExistence type="predicted"/>
<reference evidence="1" key="1">
    <citation type="journal article" date="2021" name="Proc. Natl. Acad. Sci. U.S.A.">
        <title>A Catalog of Tens of Thousands of Viruses from Human Metagenomes Reveals Hidden Associations with Chronic Diseases.</title>
        <authorList>
            <person name="Tisza M.J."/>
            <person name="Buck C.B."/>
        </authorList>
    </citation>
    <scope>NUCLEOTIDE SEQUENCE</scope>
    <source>
        <strain evidence="1">CtCS019</strain>
    </source>
</reference>
<name>A0A8S5U5F2_9CAUD</name>